<dbReference type="CAZy" id="CBM50">
    <property type="family name" value="Carbohydrate-Binding Module Family 50"/>
</dbReference>
<dbReference type="eggNOG" id="COG1388">
    <property type="taxonomic scope" value="Bacteria"/>
</dbReference>
<dbReference type="AlphaFoldDB" id="B8CX37"/>
<gene>
    <name evidence="2" type="ordered locus">Hore_11020</name>
</gene>
<keyword evidence="3" id="KW-1185">Reference proteome</keyword>
<dbReference type="PANTHER" id="PTHR21666">
    <property type="entry name" value="PEPTIDASE-RELATED"/>
    <property type="match status" value="1"/>
</dbReference>
<dbReference type="RefSeq" id="WP_012636041.1">
    <property type="nucleotide sequence ID" value="NC_011899.1"/>
</dbReference>
<dbReference type="SUPFAM" id="SSF51261">
    <property type="entry name" value="Duplicated hybrid motif"/>
    <property type="match status" value="1"/>
</dbReference>
<dbReference type="eggNOG" id="COG0739">
    <property type="taxonomic scope" value="Bacteria"/>
</dbReference>
<dbReference type="InterPro" id="IPR036366">
    <property type="entry name" value="PGBDSf"/>
</dbReference>
<dbReference type="SUPFAM" id="SSF47090">
    <property type="entry name" value="PGBD-like"/>
    <property type="match status" value="1"/>
</dbReference>
<feature type="domain" description="LysM" evidence="1">
    <location>
        <begin position="79"/>
        <end position="122"/>
    </location>
</feature>
<evidence type="ECO:0000259" key="1">
    <source>
        <dbReference type="PROSITE" id="PS51782"/>
    </source>
</evidence>
<proteinExistence type="predicted"/>
<dbReference type="InterPro" id="IPR016047">
    <property type="entry name" value="M23ase_b-sheet_dom"/>
</dbReference>
<dbReference type="Gene3D" id="3.10.350.10">
    <property type="entry name" value="LysM domain"/>
    <property type="match status" value="2"/>
</dbReference>
<evidence type="ECO:0000313" key="3">
    <source>
        <dbReference type="Proteomes" id="UP000000719"/>
    </source>
</evidence>
<dbReference type="GO" id="GO:0004222">
    <property type="term" value="F:metalloendopeptidase activity"/>
    <property type="evidence" value="ECO:0007669"/>
    <property type="project" value="TreeGrafter"/>
</dbReference>
<dbReference type="Gene3D" id="2.70.70.10">
    <property type="entry name" value="Glucose Permease (Domain IIA)"/>
    <property type="match status" value="1"/>
</dbReference>
<dbReference type="SMART" id="SM00257">
    <property type="entry name" value="LysM"/>
    <property type="match status" value="2"/>
</dbReference>
<evidence type="ECO:0000313" key="2">
    <source>
        <dbReference type="EMBL" id="ACL69856.1"/>
    </source>
</evidence>
<dbReference type="Pfam" id="PF01471">
    <property type="entry name" value="PG_binding_1"/>
    <property type="match status" value="1"/>
</dbReference>
<dbReference type="Proteomes" id="UP000000719">
    <property type="component" value="Chromosome"/>
</dbReference>
<dbReference type="EMBL" id="CP001098">
    <property type="protein sequence ID" value="ACL69856.1"/>
    <property type="molecule type" value="Genomic_DNA"/>
</dbReference>
<dbReference type="HOGENOM" id="CLU_029425_7_3_9"/>
<dbReference type="Pfam" id="PF01551">
    <property type="entry name" value="Peptidase_M23"/>
    <property type="match status" value="1"/>
</dbReference>
<dbReference type="STRING" id="373903.Hore_11020"/>
<name>B8CX37_HALOH</name>
<dbReference type="CDD" id="cd00118">
    <property type="entry name" value="LysM"/>
    <property type="match status" value="2"/>
</dbReference>
<dbReference type="CDD" id="cd12797">
    <property type="entry name" value="M23_peptidase"/>
    <property type="match status" value="1"/>
</dbReference>
<dbReference type="Pfam" id="PF01476">
    <property type="entry name" value="LysM"/>
    <property type="match status" value="2"/>
</dbReference>
<dbReference type="FunFam" id="2.70.70.10:FF:000006">
    <property type="entry name" value="M23 family peptidase"/>
    <property type="match status" value="1"/>
</dbReference>
<dbReference type="InterPro" id="IPR036365">
    <property type="entry name" value="PGBD-like_sf"/>
</dbReference>
<protein>
    <submittedName>
        <fullName evidence="2">Peptidase M23B</fullName>
    </submittedName>
</protein>
<sequence>MIISSPVLATTLKLGDRGREVKKVQQILRDLGYDIEVDSVFGYRTKQVVQAFQLNNGLDVDGIVGDKTLNLLHEMVEETKYIVNKGDTLSEIALKTGSTVQAIKDRNNLKSSKIYTGQKLYIPKTGIGGGKDGILYDRIIHVVQRGDALYNLAKRYGTEVETIKLANNLHSNRIFVGQTLVIPHLKEGRKHNFRLKKGAFIWPVLGRISSPYGYRIHPITNKREFHGGIDIAVPIGTRIRAAASGTVIQSGWIRGFGKTIIIDHENGIRTLYAHNSRLLIRAGQKVKLGDVIALAGSTGMSTGPHLDFRIYNKGKTVNPINYLP</sequence>
<dbReference type="OrthoDB" id="9809488at2"/>
<accession>B8CX37</accession>
<dbReference type="Gene3D" id="1.10.101.10">
    <property type="entry name" value="PGBD-like superfamily/PGBD"/>
    <property type="match status" value="1"/>
</dbReference>
<dbReference type="InterPro" id="IPR050570">
    <property type="entry name" value="Cell_wall_metabolism_enzyme"/>
</dbReference>
<dbReference type="InterPro" id="IPR018392">
    <property type="entry name" value="LysM"/>
</dbReference>
<dbReference type="PROSITE" id="PS51782">
    <property type="entry name" value="LYSM"/>
    <property type="match status" value="2"/>
</dbReference>
<dbReference type="KEGG" id="hor:Hore_11020"/>
<reference evidence="2 3" key="1">
    <citation type="journal article" date="2009" name="PLoS ONE">
        <title>Genome analysis of the anaerobic thermohalophilic bacterium Halothermothrix orenii.</title>
        <authorList>
            <person name="Mavromatis K."/>
            <person name="Ivanova N."/>
            <person name="Anderson I."/>
            <person name="Lykidis A."/>
            <person name="Hooper S.D."/>
            <person name="Sun H."/>
            <person name="Kunin V."/>
            <person name="Lapidus A."/>
            <person name="Hugenholtz P."/>
            <person name="Patel B."/>
            <person name="Kyrpides N.C."/>
        </authorList>
    </citation>
    <scope>NUCLEOTIDE SEQUENCE [LARGE SCALE GENOMIC DNA]</scope>
    <source>
        <strain evidence="3">H 168 / OCM 544 / DSM 9562</strain>
    </source>
</reference>
<organism evidence="2 3">
    <name type="scientific">Halothermothrix orenii (strain H 168 / OCM 544 / DSM 9562)</name>
    <dbReference type="NCBI Taxonomy" id="373903"/>
    <lineage>
        <taxon>Bacteria</taxon>
        <taxon>Bacillati</taxon>
        <taxon>Bacillota</taxon>
        <taxon>Clostridia</taxon>
        <taxon>Halanaerobiales</taxon>
        <taxon>Halothermotrichaceae</taxon>
        <taxon>Halothermothrix</taxon>
    </lineage>
</organism>
<dbReference type="InterPro" id="IPR011055">
    <property type="entry name" value="Dup_hybrid_motif"/>
</dbReference>
<dbReference type="InterPro" id="IPR036779">
    <property type="entry name" value="LysM_dom_sf"/>
</dbReference>
<dbReference type="InterPro" id="IPR002477">
    <property type="entry name" value="Peptidoglycan-bd-like"/>
</dbReference>
<dbReference type="PANTHER" id="PTHR21666:SF270">
    <property type="entry name" value="MUREIN HYDROLASE ACTIVATOR ENVC"/>
    <property type="match status" value="1"/>
</dbReference>
<dbReference type="eggNOG" id="COG3409">
    <property type="taxonomic scope" value="Bacteria"/>
</dbReference>
<feature type="domain" description="LysM" evidence="1">
    <location>
        <begin position="139"/>
        <end position="182"/>
    </location>
</feature>